<evidence type="ECO:0000259" key="11">
    <source>
        <dbReference type="PROSITE" id="PS50145"/>
    </source>
</evidence>
<dbReference type="InterPro" id="IPR001680">
    <property type="entry name" value="WD40_rpt"/>
</dbReference>
<dbReference type="PANTHER" id="PTHR44489">
    <property type="match status" value="1"/>
</dbReference>
<feature type="repeat" description="WD" evidence="7">
    <location>
        <begin position="354"/>
        <end position="393"/>
    </location>
</feature>
<evidence type="ECO:0000313" key="13">
    <source>
        <dbReference type="Proteomes" id="UP001186944"/>
    </source>
</evidence>
<dbReference type="PROSITE" id="PS50294">
    <property type="entry name" value="WD_REPEATS_REGION"/>
    <property type="match status" value="3"/>
</dbReference>
<dbReference type="InterPro" id="IPR015943">
    <property type="entry name" value="WD40/YVTN_repeat-like_dom_sf"/>
</dbReference>
<feature type="zinc finger region" description="TRAF-type" evidence="6">
    <location>
        <begin position="115"/>
        <end position="175"/>
    </location>
</feature>
<evidence type="ECO:0000256" key="6">
    <source>
        <dbReference type="PROSITE-ProRule" id="PRU00207"/>
    </source>
</evidence>
<keyword evidence="5 6" id="KW-0862">Zinc</keyword>
<dbReference type="SUPFAM" id="SSF49599">
    <property type="entry name" value="TRAF domain-like"/>
    <property type="match status" value="1"/>
</dbReference>
<evidence type="ECO:0000256" key="9">
    <source>
        <dbReference type="SAM" id="MobiDB-lite"/>
    </source>
</evidence>
<evidence type="ECO:0000256" key="4">
    <source>
        <dbReference type="ARBA" id="ARBA00022771"/>
    </source>
</evidence>
<dbReference type="EMBL" id="VSWD01000012">
    <property type="protein sequence ID" value="KAK3085995.1"/>
    <property type="molecule type" value="Genomic_DNA"/>
</dbReference>
<dbReference type="PROSITE" id="PS50089">
    <property type="entry name" value="ZF_RING_2"/>
    <property type="match status" value="1"/>
</dbReference>
<dbReference type="Pfam" id="PF13923">
    <property type="entry name" value="zf-C3HC4_2"/>
    <property type="match status" value="1"/>
</dbReference>
<dbReference type="PROSITE" id="PS50082">
    <property type="entry name" value="WD_REPEATS_2"/>
    <property type="match status" value="3"/>
</dbReference>
<sequence>MLQPHESEDETPVVLVGELSPHLRCPICGKLYRDPVINIKCGHTFCRRCTLASTHCPEDGEHCNTSQLVVNRLVVGQVDDILIHCKHGVTKQNGVYVPDPTGCQVTVQIGKREEHEETCEFAPIACPNMVHCGKFRSSEMEQHLQVCAFHPCSHKDKGCEYMGRQDDIKDHLLSCGYRGLSKSVSLSDFNSHTRLLEEQNRDLRETVSLLTQRVEILEGQKNSVESKLDTCISTIQSLQKKQESLHLLVEQLMTTRNRRSMGSPGSSAEVVISPRSRSSSSSSLSGMKKSPPSTVKIENWKMPFQFKCIGTLRGHKNVVWCLATHKQKLYSAGADSVIKVWDLEALSKGCIKTMEGHKGVVHTMTVYKDLLITAGDDLSIRFWNLENLEEENCLENAHDNLISSMVVTSEYLFTASFSLIKIWDLSNLSLKHTISGLHHWVRAIILSPEKDLLYSGSHNTIDIWDATGTFNLKGKISHTFGSVYSLTLTPQYLIAGTYNRNIQVFDLSTRQHCKSLMGHVGTVQSLVTSSSGRFLFSCSVDCTMQIWNLENMLPIQTLQRHEGSVNTLILYGDCLLSGSEDREIKVYMHFQMQMGFGAQGVT</sequence>
<keyword evidence="4 6" id="KW-0863">Zinc-finger</keyword>
<dbReference type="Pfam" id="PF00400">
    <property type="entry name" value="WD40"/>
    <property type="match status" value="5"/>
</dbReference>
<dbReference type="CDD" id="cd00200">
    <property type="entry name" value="WD40"/>
    <property type="match status" value="1"/>
</dbReference>
<reference evidence="12" key="1">
    <citation type="submission" date="2019-08" db="EMBL/GenBank/DDBJ databases">
        <title>The improved chromosome-level genome for the pearl oyster Pinctada fucata martensii using PacBio sequencing and Hi-C.</title>
        <authorList>
            <person name="Zheng Z."/>
        </authorList>
    </citation>
    <scope>NUCLEOTIDE SEQUENCE</scope>
    <source>
        <strain evidence="12">ZZ-2019</strain>
        <tissue evidence="12">Adductor muscle</tissue>
    </source>
</reference>
<keyword evidence="2 6" id="KW-0479">Metal-binding</keyword>
<dbReference type="SMART" id="SM00184">
    <property type="entry name" value="RING"/>
    <property type="match status" value="1"/>
</dbReference>
<keyword evidence="8" id="KW-0175">Coiled coil</keyword>
<dbReference type="GO" id="GO:0008270">
    <property type="term" value="F:zinc ion binding"/>
    <property type="evidence" value="ECO:0007669"/>
    <property type="project" value="UniProtKB-KW"/>
</dbReference>
<dbReference type="Gene3D" id="2.130.10.10">
    <property type="entry name" value="YVTN repeat-like/Quinoprotein amine dehydrogenase"/>
    <property type="match status" value="2"/>
</dbReference>
<feature type="coiled-coil region" evidence="8">
    <location>
        <begin position="193"/>
        <end position="220"/>
    </location>
</feature>
<dbReference type="InterPro" id="IPR044715">
    <property type="entry name" value="WDR86-like"/>
</dbReference>
<feature type="region of interest" description="Disordered" evidence="9">
    <location>
        <begin position="257"/>
        <end position="294"/>
    </location>
</feature>
<dbReference type="PANTHER" id="PTHR44489:SF11">
    <property type="entry name" value="WD REPEAT DOMAIN 86"/>
    <property type="match status" value="1"/>
</dbReference>
<organism evidence="12 13">
    <name type="scientific">Pinctada imbricata</name>
    <name type="common">Atlantic pearl-oyster</name>
    <name type="synonym">Pinctada martensii</name>
    <dbReference type="NCBI Taxonomy" id="66713"/>
    <lineage>
        <taxon>Eukaryota</taxon>
        <taxon>Metazoa</taxon>
        <taxon>Spiralia</taxon>
        <taxon>Lophotrochozoa</taxon>
        <taxon>Mollusca</taxon>
        <taxon>Bivalvia</taxon>
        <taxon>Autobranchia</taxon>
        <taxon>Pteriomorphia</taxon>
        <taxon>Pterioida</taxon>
        <taxon>Pterioidea</taxon>
        <taxon>Pteriidae</taxon>
        <taxon>Pinctada</taxon>
    </lineage>
</organism>
<name>A0AA89BX93_PINIB</name>
<dbReference type="SUPFAM" id="SSF50978">
    <property type="entry name" value="WD40 repeat-like"/>
    <property type="match status" value="1"/>
</dbReference>
<comment type="caution">
    <text evidence="12">The sequence shown here is derived from an EMBL/GenBank/DDBJ whole genome shotgun (WGS) entry which is preliminary data.</text>
</comment>
<keyword evidence="3" id="KW-0677">Repeat</keyword>
<keyword evidence="1 7" id="KW-0853">WD repeat</keyword>
<evidence type="ECO:0000313" key="12">
    <source>
        <dbReference type="EMBL" id="KAK3085995.1"/>
    </source>
</evidence>
<protein>
    <recommendedName>
        <fullName evidence="14">E3 ubiquitin-protein ligase TRAF7</fullName>
    </recommendedName>
</protein>
<feature type="domain" description="RING-type" evidence="10">
    <location>
        <begin position="25"/>
        <end position="59"/>
    </location>
</feature>
<dbReference type="InterPro" id="IPR036322">
    <property type="entry name" value="WD40_repeat_dom_sf"/>
</dbReference>
<dbReference type="PROSITE" id="PS00678">
    <property type="entry name" value="WD_REPEATS_1"/>
    <property type="match status" value="3"/>
</dbReference>
<proteinExistence type="predicted"/>
<dbReference type="InterPro" id="IPR013083">
    <property type="entry name" value="Znf_RING/FYVE/PHD"/>
</dbReference>
<evidence type="ECO:0000256" key="5">
    <source>
        <dbReference type="ARBA" id="ARBA00022833"/>
    </source>
</evidence>
<dbReference type="SMART" id="SM00320">
    <property type="entry name" value="WD40"/>
    <property type="match status" value="7"/>
</dbReference>
<evidence type="ECO:0008006" key="14">
    <source>
        <dbReference type="Google" id="ProtNLM"/>
    </source>
</evidence>
<dbReference type="Proteomes" id="UP001186944">
    <property type="component" value="Unassembled WGS sequence"/>
</dbReference>
<feature type="compositionally biased region" description="Low complexity" evidence="9">
    <location>
        <begin position="273"/>
        <end position="293"/>
    </location>
</feature>
<gene>
    <name evidence="12" type="ORF">FSP39_011891</name>
</gene>
<evidence type="ECO:0000256" key="2">
    <source>
        <dbReference type="ARBA" id="ARBA00022723"/>
    </source>
</evidence>
<keyword evidence="13" id="KW-1185">Reference proteome</keyword>
<feature type="repeat" description="WD" evidence="7">
    <location>
        <begin position="312"/>
        <end position="344"/>
    </location>
</feature>
<dbReference type="AlphaFoldDB" id="A0AA89BX93"/>
<feature type="repeat" description="WD" evidence="7">
    <location>
        <begin position="516"/>
        <end position="557"/>
    </location>
</feature>
<dbReference type="InterPro" id="IPR019775">
    <property type="entry name" value="WD40_repeat_CS"/>
</dbReference>
<dbReference type="InterPro" id="IPR001841">
    <property type="entry name" value="Znf_RING"/>
</dbReference>
<evidence type="ECO:0000259" key="10">
    <source>
        <dbReference type="PROSITE" id="PS50089"/>
    </source>
</evidence>
<evidence type="ECO:0000256" key="7">
    <source>
        <dbReference type="PROSITE-ProRule" id="PRU00221"/>
    </source>
</evidence>
<dbReference type="PROSITE" id="PS50145">
    <property type="entry name" value="ZF_TRAF"/>
    <property type="match status" value="1"/>
</dbReference>
<evidence type="ECO:0000256" key="1">
    <source>
        <dbReference type="ARBA" id="ARBA00022574"/>
    </source>
</evidence>
<dbReference type="SUPFAM" id="SSF57850">
    <property type="entry name" value="RING/U-box"/>
    <property type="match status" value="1"/>
</dbReference>
<dbReference type="Gene3D" id="3.30.40.10">
    <property type="entry name" value="Zinc/RING finger domain, C3HC4 (zinc finger)"/>
    <property type="match status" value="2"/>
</dbReference>
<dbReference type="InterPro" id="IPR001293">
    <property type="entry name" value="Znf_TRAF"/>
</dbReference>
<evidence type="ECO:0000256" key="8">
    <source>
        <dbReference type="SAM" id="Coils"/>
    </source>
</evidence>
<evidence type="ECO:0000256" key="3">
    <source>
        <dbReference type="ARBA" id="ARBA00022737"/>
    </source>
</evidence>
<accession>A0AA89BX93</accession>
<feature type="domain" description="TRAF-type" evidence="11">
    <location>
        <begin position="115"/>
        <end position="175"/>
    </location>
</feature>